<evidence type="ECO:0000256" key="1">
    <source>
        <dbReference type="SAM" id="Phobius"/>
    </source>
</evidence>
<feature type="transmembrane region" description="Helical" evidence="1">
    <location>
        <begin position="20"/>
        <end position="46"/>
    </location>
</feature>
<dbReference type="AlphaFoldDB" id="A0A8C5RWX6"/>
<protein>
    <submittedName>
        <fullName evidence="2">Uncharacterized protein</fullName>
    </submittedName>
</protein>
<dbReference type="Ensembl" id="ENSLLTT00000008495.1">
    <property type="protein sequence ID" value="ENSLLTP00000008188.1"/>
    <property type="gene ID" value="ENSLLTG00000006213.1"/>
</dbReference>
<evidence type="ECO:0000313" key="3">
    <source>
        <dbReference type="Proteomes" id="UP000694406"/>
    </source>
</evidence>
<sequence length="105" mass="11861">MQSHLLDCILGWKLGENYTYIYIFIQMRVCICICIHTCALVTGTLVKRGQHSQSNLGFVPPSLENLNIPFFKTWDATCSVSQMIDMIHYAFAGAINKLILFCIGI</sequence>
<reference evidence="2" key="2">
    <citation type="submission" date="2025-09" db="UniProtKB">
        <authorList>
            <consortium name="Ensembl"/>
        </authorList>
    </citation>
    <scope>IDENTIFICATION</scope>
</reference>
<keyword evidence="1" id="KW-1133">Transmembrane helix</keyword>
<keyword evidence="3" id="KW-1185">Reference proteome</keyword>
<reference evidence="2" key="1">
    <citation type="submission" date="2025-08" db="UniProtKB">
        <authorList>
            <consortium name="Ensembl"/>
        </authorList>
    </citation>
    <scope>IDENTIFICATION</scope>
</reference>
<keyword evidence="1" id="KW-0472">Membrane</keyword>
<dbReference type="Proteomes" id="UP000694406">
    <property type="component" value="Unplaced"/>
</dbReference>
<accession>A0A8C5RWX6</accession>
<proteinExistence type="predicted"/>
<evidence type="ECO:0000313" key="2">
    <source>
        <dbReference type="Ensembl" id="ENSLLTP00000008188.1"/>
    </source>
</evidence>
<name>A0A8C5RWX6_LATLA</name>
<organism evidence="2 3">
    <name type="scientific">Laticauda laticaudata</name>
    <name type="common">Blue-ringed sea krait</name>
    <name type="synonym">Blue-lipped sea krait</name>
    <dbReference type="NCBI Taxonomy" id="8630"/>
    <lineage>
        <taxon>Eukaryota</taxon>
        <taxon>Metazoa</taxon>
        <taxon>Chordata</taxon>
        <taxon>Craniata</taxon>
        <taxon>Vertebrata</taxon>
        <taxon>Euteleostomi</taxon>
        <taxon>Lepidosauria</taxon>
        <taxon>Squamata</taxon>
        <taxon>Bifurcata</taxon>
        <taxon>Unidentata</taxon>
        <taxon>Episquamata</taxon>
        <taxon>Toxicofera</taxon>
        <taxon>Serpentes</taxon>
        <taxon>Colubroidea</taxon>
        <taxon>Elapidae</taxon>
        <taxon>Laticaudinae</taxon>
        <taxon>Laticauda</taxon>
    </lineage>
</organism>
<keyword evidence="1" id="KW-0812">Transmembrane</keyword>